<sequence>MAIVMRSHHDYSIAQLFTKLCQRTCDGCPRLAQFLDVFCLGCRCLLTTTGDCCPPESHLPRGRRVQIRYRGPKKGLGPDIPEFITRFTMFIVLRRTLRRGTDNQFTFSEVRTICTRRFWKNFGVHFDWPKQTNAMAIVLRMV</sequence>
<protein>
    <submittedName>
        <fullName evidence="1">Uncharacterized protein</fullName>
    </submittedName>
</protein>
<evidence type="ECO:0000313" key="1">
    <source>
        <dbReference type="EMBL" id="KAF2728717.1"/>
    </source>
</evidence>
<dbReference type="EMBL" id="ML996269">
    <property type="protein sequence ID" value="KAF2728717.1"/>
    <property type="molecule type" value="Genomic_DNA"/>
</dbReference>
<gene>
    <name evidence="1" type="ORF">EJ04DRAFT_90371</name>
</gene>
<comment type="caution">
    <text evidence="1">The sequence shown here is derived from an EMBL/GenBank/DDBJ whole genome shotgun (WGS) entry which is preliminary data.</text>
</comment>
<accession>A0A9P4QJZ9</accession>
<reference evidence="1" key="1">
    <citation type="journal article" date="2020" name="Stud. Mycol.">
        <title>101 Dothideomycetes genomes: a test case for predicting lifestyles and emergence of pathogens.</title>
        <authorList>
            <person name="Haridas S."/>
            <person name="Albert R."/>
            <person name="Binder M."/>
            <person name="Bloem J."/>
            <person name="Labutti K."/>
            <person name="Salamov A."/>
            <person name="Andreopoulos B."/>
            <person name="Baker S."/>
            <person name="Barry K."/>
            <person name="Bills G."/>
            <person name="Bluhm B."/>
            <person name="Cannon C."/>
            <person name="Castanera R."/>
            <person name="Culley D."/>
            <person name="Daum C."/>
            <person name="Ezra D."/>
            <person name="Gonzalez J."/>
            <person name="Henrissat B."/>
            <person name="Kuo A."/>
            <person name="Liang C."/>
            <person name="Lipzen A."/>
            <person name="Lutzoni F."/>
            <person name="Magnuson J."/>
            <person name="Mondo S."/>
            <person name="Nolan M."/>
            <person name="Ohm R."/>
            <person name="Pangilinan J."/>
            <person name="Park H.-J."/>
            <person name="Ramirez L."/>
            <person name="Alfaro M."/>
            <person name="Sun H."/>
            <person name="Tritt A."/>
            <person name="Yoshinaga Y."/>
            <person name="Zwiers L.-H."/>
            <person name="Turgeon B."/>
            <person name="Goodwin S."/>
            <person name="Spatafora J."/>
            <person name="Crous P."/>
            <person name="Grigoriev I."/>
        </authorList>
    </citation>
    <scope>NUCLEOTIDE SEQUENCE</scope>
    <source>
        <strain evidence="1">CBS 125425</strain>
    </source>
</reference>
<evidence type="ECO:0000313" key="2">
    <source>
        <dbReference type="Proteomes" id="UP000799444"/>
    </source>
</evidence>
<dbReference type="Proteomes" id="UP000799444">
    <property type="component" value="Unassembled WGS sequence"/>
</dbReference>
<dbReference type="OrthoDB" id="3792830at2759"/>
<proteinExistence type="predicted"/>
<organism evidence="1 2">
    <name type="scientific">Polyplosphaeria fusca</name>
    <dbReference type="NCBI Taxonomy" id="682080"/>
    <lineage>
        <taxon>Eukaryota</taxon>
        <taxon>Fungi</taxon>
        <taxon>Dikarya</taxon>
        <taxon>Ascomycota</taxon>
        <taxon>Pezizomycotina</taxon>
        <taxon>Dothideomycetes</taxon>
        <taxon>Pleosporomycetidae</taxon>
        <taxon>Pleosporales</taxon>
        <taxon>Tetraplosphaeriaceae</taxon>
        <taxon>Polyplosphaeria</taxon>
    </lineage>
</organism>
<keyword evidence="2" id="KW-1185">Reference proteome</keyword>
<dbReference type="AlphaFoldDB" id="A0A9P4QJZ9"/>
<name>A0A9P4QJZ9_9PLEO</name>